<accession>A0A427B4I3</accession>
<comment type="caution">
    <text evidence="1">The sequence shown here is derived from an EMBL/GenBank/DDBJ whole genome shotgun (WGS) entry which is preliminary data.</text>
</comment>
<protein>
    <submittedName>
        <fullName evidence="1">Uncharacterized protein</fullName>
    </submittedName>
</protein>
<dbReference type="EMBL" id="AMZH03000509">
    <property type="protein sequence ID" value="RRT83357.1"/>
    <property type="molecule type" value="Genomic_DNA"/>
</dbReference>
<reference evidence="1 2" key="1">
    <citation type="journal article" date="2014" name="Agronomy (Basel)">
        <title>A Draft Genome Sequence for Ensete ventricosum, the Drought-Tolerant Tree Against Hunger.</title>
        <authorList>
            <person name="Harrison J."/>
            <person name="Moore K.A."/>
            <person name="Paszkiewicz K."/>
            <person name="Jones T."/>
            <person name="Grant M."/>
            <person name="Ambacheew D."/>
            <person name="Muzemil S."/>
            <person name="Studholme D.J."/>
        </authorList>
    </citation>
    <scope>NUCLEOTIDE SEQUENCE [LARGE SCALE GENOMIC DNA]</scope>
</reference>
<organism evidence="1 2">
    <name type="scientific">Ensete ventricosum</name>
    <name type="common">Abyssinian banana</name>
    <name type="synonym">Musa ensete</name>
    <dbReference type="NCBI Taxonomy" id="4639"/>
    <lineage>
        <taxon>Eukaryota</taxon>
        <taxon>Viridiplantae</taxon>
        <taxon>Streptophyta</taxon>
        <taxon>Embryophyta</taxon>
        <taxon>Tracheophyta</taxon>
        <taxon>Spermatophyta</taxon>
        <taxon>Magnoliopsida</taxon>
        <taxon>Liliopsida</taxon>
        <taxon>Zingiberales</taxon>
        <taxon>Musaceae</taxon>
        <taxon>Ensete</taxon>
    </lineage>
</organism>
<dbReference type="Proteomes" id="UP000287651">
    <property type="component" value="Unassembled WGS sequence"/>
</dbReference>
<proteinExistence type="predicted"/>
<evidence type="ECO:0000313" key="2">
    <source>
        <dbReference type="Proteomes" id="UP000287651"/>
    </source>
</evidence>
<dbReference type="AlphaFoldDB" id="A0A427B4I3"/>
<evidence type="ECO:0000313" key="1">
    <source>
        <dbReference type="EMBL" id="RRT83357.1"/>
    </source>
</evidence>
<name>A0A427B4I3_ENSVE</name>
<gene>
    <name evidence="1" type="ORF">B296_00010192</name>
</gene>
<sequence length="78" mass="8892">MALFPEGITELLQHEKLPLPLVKCQNVIILAATNVCELETQWDCLLELPNTPLVRLTPFMSKHLSSMLSDVCIIFQLW</sequence>